<dbReference type="Pfam" id="PF00158">
    <property type="entry name" value="Sigma54_activat"/>
    <property type="match status" value="1"/>
</dbReference>
<dbReference type="Gene3D" id="1.10.10.60">
    <property type="entry name" value="Homeodomain-like"/>
    <property type="match status" value="1"/>
</dbReference>
<dbReference type="GO" id="GO:0006355">
    <property type="term" value="P:regulation of DNA-templated transcription"/>
    <property type="evidence" value="ECO:0007669"/>
    <property type="project" value="InterPro"/>
</dbReference>
<dbReference type="Gene3D" id="1.10.8.60">
    <property type="match status" value="1"/>
</dbReference>
<dbReference type="FunFam" id="1.10.8.60:FF:000014">
    <property type="entry name" value="DNA-binding transcriptional regulator NtrC"/>
    <property type="match status" value="1"/>
</dbReference>
<sequence length="451" mass="51426">MEKPKILVVDDEVDILNILKFLLEREGYEVDTTLNGEEAIKKIEKNYYDIVLTDLRMPGISGIVLLEKTKELSPSTEVVIMTAYASIESAVEAIKKGAADYIVKPFINEDLKMRLRRILEHKKLQREVEILKYQLSQKITGDLFFGTSPQMQEILKLLERITPTKSTVLILGESGTGKGVLAEFIHYNSPRKDKPFISINCSAIPETLLESELFGYKKGAFTGAVSDKKGLIELANEGTLFLDEIGDMPLNLQAKILKFLEFGEFIPLGDTVKKQVDVRVIAATNKDLEALIKEGKFREDLYYRLNVIEIKIPPLRERKEDIPALTYFFIDKLSKEHGKKIKGITSEALTCLMQYNWPGNVRELKNVIERAIILATEEYITLNELPERIKGEKNLSQSFKPLKEALEEFEKNIILKTLKQCAYNKEKAAQLLGIDLATLYRKLKKYQLTED</sequence>
<dbReference type="GO" id="GO:0005737">
    <property type="term" value="C:cytoplasm"/>
    <property type="evidence" value="ECO:0007669"/>
    <property type="project" value="UniProtKB-SubCell"/>
</dbReference>
<evidence type="ECO:0000256" key="9">
    <source>
        <dbReference type="ARBA" id="ARBA00023159"/>
    </source>
</evidence>
<dbReference type="CDD" id="cd00009">
    <property type="entry name" value="AAA"/>
    <property type="match status" value="1"/>
</dbReference>
<evidence type="ECO:0000256" key="2">
    <source>
        <dbReference type="ARBA" id="ARBA00022490"/>
    </source>
</evidence>
<feature type="domain" description="Sigma-54 factor interaction" evidence="12">
    <location>
        <begin position="144"/>
        <end position="373"/>
    </location>
</feature>
<dbReference type="InterPro" id="IPR001789">
    <property type="entry name" value="Sig_transdc_resp-reg_receiver"/>
</dbReference>
<evidence type="ECO:0000256" key="4">
    <source>
        <dbReference type="ARBA" id="ARBA00022741"/>
    </source>
</evidence>
<dbReference type="GO" id="GO:0000160">
    <property type="term" value="P:phosphorelay signal transduction system"/>
    <property type="evidence" value="ECO:0007669"/>
    <property type="project" value="UniProtKB-KW"/>
</dbReference>
<dbReference type="SMART" id="SM00382">
    <property type="entry name" value="AAA"/>
    <property type="match status" value="1"/>
</dbReference>
<dbReference type="PROSITE" id="PS00676">
    <property type="entry name" value="SIGMA54_INTERACT_2"/>
    <property type="match status" value="1"/>
</dbReference>
<evidence type="ECO:0000259" key="13">
    <source>
        <dbReference type="PROSITE" id="PS50110"/>
    </source>
</evidence>
<evidence type="ECO:0000256" key="1">
    <source>
        <dbReference type="ARBA" id="ARBA00004496"/>
    </source>
</evidence>
<dbReference type="InterPro" id="IPR003593">
    <property type="entry name" value="AAA+_ATPase"/>
</dbReference>
<reference evidence="14 15" key="1">
    <citation type="submission" date="2018-01" db="EMBL/GenBank/DDBJ databases">
        <title>Metagenomic assembled genomes from two thermal pools in the Uzon Caldera, Kamchatka, Russia.</title>
        <authorList>
            <person name="Wilkins L."/>
            <person name="Ettinger C."/>
        </authorList>
    </citation>
    <scope>NUCLEOTIDE SEQUENCE [LARGE SCALE GENOMIC DNA]</scope>
    <source>
        <strain evidence="14">ZAV-15</strain>
    </source>
</reference>
<dbReference type="Gene3D" id="3.40.50.300">
    <property type="entry name" value="P-loop containing nucleotide triphosphate hydrolases"/>
    <property type="match status" value="1"/>
</dbReference>
<dbReference type="Gene3D" id="3.40.50.2300">
    <property type="match status" value="1"/>
</dbReference>
<evidence type="ECO:0000256" key="3">
    <source>
        <dbReference type="ARBA" id="ARBA00022553"/>
    </source>
</evidence>
<keyword evidence="6" id="KW-0902">Two-component regulatory system</keyword>
<evidence type="ECO:0000256" key="6">
    <source>
        <dbReference type="ARBA" id="ARBA00023012"/>
    </source>
</evidence>
<evidence type="ECO:0000256" key="10">
    <source>
        <dbReference type="ARBA" id="ARBA00023163"/>
    </source>
</evidence>
<dbReference type="SUPFAM" id="SSF46689">
    <property type="entry name" value="Homeodomain-like"/>
    <property type="match status" value="1"/>
</dbReference>
<dbReference type="PRINTS" id="PR01590">
    <property type="entry name" value="HTHFIS"/>
</dbReference>
<keyword evidence="7" id="KW-0805">Transcription regulation</keyword>
<evidence type="ECO:0000256" key="7">
    <source>
        <dbReference type="ARBA" id="ARBA00023015"/>
    </source>
</evidence>
<dbReference type="PROSITE" id="PS50110">
    <property type="entry name" value="RESPONSE_REGULATORY"/>
    <property type="match status" value="1"/>
</dbReference>
<dbReference type="InterPro" id="IPR025944">
    <property type="entry name" value="Sigma_54_int_dom_CS"/>
</dbReference>
<evidence type="ECO:0000256" key="11">
    <source>
        <dbReference type="PROSITE-ProRule" id="PRU00169"/>
    </source>
</evidence>
<keyword evidence="5" id="KW-0067">ATP-binding</keyword>
<proteinExistence type="predicted"/>
<dbReference type="InterPro" id="IPR009057">
    <property type="entry name" value="Homeodomain-like_sf"/>
</dbReference>
<dbReference type="InterPro" id="IPR002197">
    <property type="entry name" value="HTH_Fis"/>
</dbReference>
<comment type="caution">
    <text evidence="14">The sequence shown here is derived from an EMBL/GenBank/DDBJ whole genome shotgun (WGS) entry which is preliminary data.</text>
</comment>
<dbReference type="SUPFAM" id="SSF52540">
    <property type="entry name" value="P-loop containing nucleoside triphosphate hydrolases"/>
    <property type="match status" value="1"/>
</dbReference>
<dbReference type="InterPro" id="IPR002078">
    <property type="entry name" value="Sigma_54_int"/>
</dbReference>
<evidence type="ECO:0000313" key="15">
    <source>
        <dbReference type="Proteomes" id="UP000235731"/>
    </source>
</evidence>
<name>A0A2N7PLI8_9BACT</name>
<gene>
    <name evidence="14" type="ORF">C0197_00225</name>
</gene>
<evidence type="ECO:0000256" key="8">
    <source>
        <dbReference type="ARBA" id="ARBA00023125"/>
    </source>
</evidence>
<keyword evidence="2" id="KW-0963">Cytoplasm</keyword>
<keyword evidence="10" id="KW-0804">Transcription</keyword>
<dbReference type="PANTHER" id="PTHR32071">
    <property type="entry name" value="TRANSCRIPTIONAL REGULATORY PROTEIN"/>
    <property type="match status" value="1"/>
</dbReference>
<dbReference type="InterPro" id="IPR058031">
    <property type="entry name" value="AAA_lid_NorR"/>
</dbReference>
<dbReference type="EMBL" id="PNIE01000005">
    <property type="protein sequence ID" value="PMP64516.1"/>
    <property type="molecule type" value="Genomic_DNA"/>
</dbReference>
<keyword evidence="8" id="KW-0238">DNA-binding</keyword>
<evidence type="ECO:0000259" key="12">
    <source>
        <dbReference type="PROSITE" id="PS50045"/>
    </source>
</evidence>
<feature type="domain" description="Response regulatory" evidence="13">
    <location>
        <begin position="5"/>
        <end position="119"/>
    </location>
</feature>
<keyword evidence="3 11" id="KW-0597">Phosphoprotein</keyword>
<evidence type="ECO:0000256" key="5">
    <source>
        <dbReference type="ARBA" id="ARBA00022840"/>
    </source>
</evidence>
<dbReference type="GO" id="GO:0043565">
    <property type="term" value="F:sequence-specific DNA binding"/>
    <property type="evidence" value="ECO:0007669"/>
    <property type="project" value="InterPro"/>
</dbReference>
<comment type="subcellular location">
    <subcellularLocation>
        <location evidence="1">Cytoplasm</location>
    </subcellularLocation>
</comment>
<dbReference type="SUPFAM" id="SSF52172">
    <property type="entry name" value="CheY-like"/>
    <property type="match status" value="1"/>
</dbReference>
<dbReference type="InterPro" id="IPR011006">
    <property type="entry name" value="CheY-like_superfamily"/>
</dbReference>
<dbReference type="AlphaFoldDB" id="A0A2N7PLI8"/>
<dbReference type="InterPro" id="IPR025943">
    <property type="entry name" value="Sigma_54_int_dom_ATP-bd_2"/>
</dbReference>
<dbReference type="SMART" id="SM00448">
    <property type="entry name" value="REC"/>
    <property type="match status" value="1"/>
</dbReference>
<accession>A0A2N7PLI8</accession>
<dbReference type="InterPro" id="IPR025662">
    <property type="entry name" value="Sigma_54_int_dom_ATP-bd_1"/>
</dbReference>
<keyword evidence="4" id="KW-0547">Nucleotide-binding</keyword>
<dbReference type="InterPro" id="IPR027417">
    <property type="entry name" value="P-loop_NTPase"/>
</dbReference>
<dbReference type="PROSITE" id="PS00688">
    <property type="entry name" value="SIGMA54_INTERACT_3"/>
    <property type="match status" value="1"/>
</dbReference>
<dbReference type="PANTHER" id="PTHR32071:SF119">
    <property type="entry name" value="SIGMA L-DEPENDENT TRANSCRIPTIONAL REGULATOR YPLP-RELATED"/>
    <property type="match status" value="1"/>
</dbReference>
<dbReference type="Pfam" id="PF02954">
    <property type="entry name" value="HTH_8"/>
    <property type="match status" value="1"/>
</dbReference>
<dbReference type="FunFam" id="3.40.50.2300:FF:000018">
    <property type="entry name" value="DNA-binding transcriptional regulator NtrC"/>
    <property type="match status" value="1"/>
</dbReference>
<dbReference type="PROSITE" id="PS00675">
    <property type="entry name" value="SIGMA54_INTERACT_1"/>
    <property type="match status" value="1"/>
</dbReference>
<evidence type="ECO:0000313" key="14">
    <source>
        <dbReference type="EMBL" id="PMP64516.1"/>
    </source>
</evidence>
<keyword evidence="9" id="KW-0010">Activator</keyword>
<feature type="modified residue" description="4-aspartylphosphate" evidence="11">
    <location>
        <position position="54"/>
    </location>
</feature>
<dbReference type="GO" id="GO:0005524">
    <property type="term" value="F:ATP binding"/>
    <property type="evidence" value="ECO:0007669"/>
    <property type="project" value="UniProtKB-KW"/>
</dbReference>
<protein>
    <submittedName>
        <fullName evidence="14">Fis family transcriptional regulator</fullName>
    </submittedName>
</protein>
<dbReference type="PROSITE" id="PS50045">
    <property type="entry name" value="SIGMA54_INTERACT_4"/>
    <property type="match status" value="1"/>
</dbReference>
<dbReference type="FunFam" id="3.40.50.300:FF:000006">
    <property type="entry name" value="DNA-binding transcriptional regulator NtrC"/>
    <property type="match status" value="1"/>
</dbReference>
<dbReference type="Proteomes" id="UP000235731">
    <property type="component" value="Unassembled WGS sequence"/>
</dbReference>
<dbReference type="Pfam" id="PF25601">
    <property type="entry name" value="AAA_lid_14"/>
    <property type="match status" value="1"/>
</dbReference>
<dbReference type="Pfam" id="PF00072">
    <property type="entry name" value="Response_reg"/>
    <property type="match status" value="1"/>
</dbReference>
<organism evidence="14 15">
    <name type="scientific">Caldimicrobium thiodismutans</name>
    <dbReference type="NCBI Taxonomy" id="1653476"/>
    <lineage>
        <taxon>Bacteria</taxon>
        <taxon>Pseudomonadati</taxon>
        <taxon>Thermodesulfobacteriota</taxon>
        <taxon>Thermodesulfobacteria</taxon>
        <taxon>Thermodesulfobacteriales</taxon>
        <taxon>Thermodesulfobacteriaceae</taxon>
        <taxon>Caldimicrobium</taxon>
    </lineage>
</organism>